<dbReference type="EMBL" id="AZBU02000008">
    <property type="protein sequence ID" value="TKR67195.1"/>
    <property type="molecule type" value="Genomic_DNA"/>
</dbReference>
<evidence type="ECO:0000256" key="2">
    <source>
        <dbReference type="SAM" id="SignalP"/>
    </source>
</evidence>
<accession>A0A4V5ZZE3</accession>
<feature type="signal peptide" evidence="2">
    <location>
        <begin position="1"/>
        <end position="16"/>
    </location>
</feature>
<protein>
    <submittedName>
        <fullName evidence="3">Uncharacterized protein</fullName>
    </submittedName>
</protein>
<feature type="transmembrane region" description="Helical" evidence="1">
    <location>
        <begin position="188"/>
        <end position="211"/>
    </location>
</feature>
<feature type="chain" id="PRO_5020189086" evidence="2">
    <location>
        <begin position="17"/>
        <end position="321"/>
    </location>
</feature>
<dbReference type="AlphaFoldDB" id="A0A4V5ZZE3"/>
<proteinExistence type="predicted"/>
<keyword evidence="4" id="KW-1185">Reference proteome</keyword>
<comment type="caution">
    <text evidence="3">The sequence shown here is derived from an EMBL/GenBank/DDBJ whole genome shotgun (WGS) entry which is preliminary data.</text>
</comment>
<keyword evidence="2" id="KW-0732">Signal</keyword>
<evidence type="ECO:0000313" key="3">
    <source>
        <dbReference type="EMBL" id="TKR67195.1"/>
    </source>
</evidence>
<evidence type="ECO:0000256" key="1">
    <source>
        <dbReference type="SAM" id="Phobius"/>
    </source>
</evidence>
<evidence type="ECO:0000313" key="4">
    <source>
        <dbReference type="Proteomes" id="UP000298663"/>
    </source>
</evidence>
<sequence length="321" mass="36342">MKTPLLLFALIGSTLAATTFVFKNRCIVDVDVILGIEAILGKLKPGEEMSREFSHRTVLIGSGHGGHCGDCYVGNTPISLYFVGAHLNYMWRPEDMMVTDEWGHMVRPPMPWFLTSLTIEHSSGPKMRCSGNPFCEALKIFVPTDGTFTERVAFIRLHEKKRKEANARKQSITKVVSLQSRLLRGTSVFIGAAHLFYVSVYLCAFFTHWVLPRHHHLRLQKPLPLGRRRHSSHRCYSSITEAWRRDDPSEHQIVFFGTGNDGHCGNCNHYQVPMSPFYVGASLNYLWRPEFLMEIFNDASGVHLPLPWGLTSITIEHSSGS</sequence>
<reference evidence="3 4" key="1">
    <citation type="journal article" date="2015" name="Genome Biol.">
        <title>Comparative genomics of Steinernema reveals deeply conserved gene regulatory networks.</title>
        <authorList>
            <person name="Dillman A.R."/>
            <person name="Macchietto M."/>
            <person name="Porter C.F."/>
            <person name="Rogers A."/>
            <person name="Williams B."/>
            <person name="Antoshechkin I."/>
            <person name="Lee M.M."/>
            <person name="Goodwin Z."/>
            <person name="Lu X."/>
            <person name="Lewis E.E."/>
            <person name="Goodrich-Blair H."/>
            <person name="Stock S.P."/>
            <person name="Adams B.J."/>
            <person name="Sternberg P.W."/>
            <person name="Mortazavi A."/>
        </authorList>
    </citation>
    <scope>NUCLEOTIDE SEQUENCE [LARGE SCALE GENOMIC DNA]</scope>
    <source>
        <strain evidence="3 4">ALL</strain>
    </source>
</reference>
<name>A0A4V5ZZE3_STECR</name>
<keyword evidence="1" id="KW-1133">Transmembrane helix</keyword>
<keyword evidence="1" id="KW-0472">Membrane</keyword>
<reference evidence="3 4" key="2">
    <citation type="journal article" date="2019" name="G3 (Bethesda)">
        <title>Hybrid Assembly of the Genome of the Entomopathogenic Nematode Steinernema carpocapsae Identifies the X-Chromosome.</title>
        <authorList>
            <person name="Serra L."/>
            <person name="Macchietto M."/>
            <person name="Macias-Munoz A."/>
            <person name="McGill C.J."/>
            <person name="Rodriguez I.M."/>
            <person name="Rodriguez B."/>
            <person name="Murad R."/>
            <person name="Mortazavi A."/>
        </authorList>
    </citation>
    <scope>NUCLEOTIDE SEQUENCE [LARGE SCALE GENOMIC DNA]</scope>
    <source>
        <strain evidence="3 4">ALL</strain>
    </source>
</reference>
<gene>
    <name evidence="3" type="ORF">L596_023381</name>
</gene>
<dbReference type="Proteomes" id="UP000298663">
    <property type="component" value="Unassembled WGS sequence"/>
</dbReference>
<keyword evidence="1" id="KW-0812">Transmembrane</keyword>
<organism evidence="3 4">
    <name type="scientific">Steinernema carpocapsae</name>
    <name type="common">Entomopathogenic nematode</name>
    <dbReference type="NCBI Taxonomy" id="34508"/>
    <lineage>
        <taxon>Eukaryota</taxon>
        <taxon>Metazoa</taxon>
        <taxon>Ecdysozoa</taxon>
        <taxon>Nematoda</taxon>
        <taxon>Chromadorea</taxon>
        <taxon>Rhabditida</taxon>
        <taxon>Tylenchina</taxon>
        <taxon>Panagrolaimomorpha</taxon>
        <taxon>Strongyloidoidea</taxon>
        <taxon>Steinernematidae</taxon>
        <taxon>Steinernema</taxon>
    </lineage>
</organism>